<dbReference type="InterPro" id="IPR038725">
    <property type="entry name" value="YdaG_split_barrel_FMN-bd"/>
</dbReference>
<dbReference type="InterPro" id="IPR012349">
    <property type="entry name" value="Split_barrel_FMN-bd"/>
</dbReference>
<dbReference type="SUPFAM" id="SSF50475">
    <property type="entry name" value="FMN-binding split barrel"/>
    <property type="match status" value="1"/>
</dbReference>
<dbReference type="InterPro" id="IPR052917">
    <property type="entry name" value="Stress-Dev_Protein"/>
</dbReference>
<name>A0A814EHA9_ADIRI</name>
<evidence type="ECO:0000313" key="3">
    <source>
        <dbReference type="Proteomes" id="UP000663852"/>
    </source>
</evidence>
<proteinExistence type="predicted"/>
<dbReference type="Gene3D" id="2.30.110.10">
    <property type="entry name" value="Electron Transport, Fmn-binding Protein, Chain A"/>
    <property type="match status" value="1"/>
</dbReference>
<sequence length="186" mass="20952">MSSDSDRAKDQDHVFKLIKDIQFAMLTTTDEDGSLRARPMAYKQGDSDSKTELWFFTRTDSSKVPEIKKHSHVNVSFSNPSHQSYVSISGRAEVIKDKAKAKELWNPYLKAWFPQELDDPHLGLLKVTIEGAEYWDSASSIMVRAVGYVKAAFGDGSTLEGENKKILTSFTLFSPRLCTCISYTLK</sequence>
<gene>
    <name evidence="2" type="ORF">EDS130_LOCUS13285</name>
</gene>
<dbReference type="Proteomes" id="UP000663852">
    <property type="component" value="Unassembled WGS sequence"/>
</dbReference>
<dbReference type="EMBL" id="CAJNOJ010000052">
    <property type="protein sequence ID" value="CAF0969311.1"/>
    <property type="molecule type" value="Genomic_DNA"/>
</dbReference>
<protein>
    <recommendedName>
        <fullName evidence="1">General stress protein FMN-binding split barrel domain-containing protein</fullName>
    </recommendedName>
</protein>
<evidence type="ECO:0000313" key="2">
    <source>
        <dbReference type="EMBL" id="CAF0969311.1"/>
    </source>
</evidence>
<feature type="domain" description="General stress protein FMN-binding split barrel" evidence="1">
    <location>
        <begin position="11"/>
        <end position="153"/>
    </location>
</feature>
<comment type="caution">
    <text evidence="2">The sequence shown here is derived from an EMBL/GenBank/DDBJ whole genome shotgun (WGS) entry which is preliminary data.</text>
</comment>
<organism evidence="2 3">
    <name type="scientific">Adineta ricciae</name>
    <name type="common">Rotifer</name>
    <dbReference type="NCBI Taxonomy" id="249248"/>
    <lineage>
        <taxon>Eukaryota</taxon>
        <taxon>Metazoa</taxon>
        <taxon>Spiralia</taxon>
        <taxon>Gnathifera</taxon>
        <taxon>Rotifera</taxon>
        <taxon>Eurotatoria</taxon>
        <taxon>Bdelloidea</taxon>
        <taxon>Adinetida</taxon>
        <taxon>Adinetidae</taxon>
        <taxon>Adineta</taxon>
    </lineage>
</organism>
<accession>A0A814EHA9</accession>
<dbReference type="OrthoDB" id="434253at2759"/>
<dbReference type="PANTHER" id="PTHR34818:SF1">
    <property type="entry name" value="PROTEIN BLI-3"/>
    <property type="match status" value="1"/>
</dbReference>
<dbReference type="PANTHER" id="PTHR34818">
    <property type="entry name" value="PROTEIN BLI-3"/>
    <property type="match status" value="1"/>
</dbReference>
<reference evidence="2" key="1">
    <citation type="submission" date="2021-02" db="EMBL/GenBank/DDBJ databases">
        <authorList>
            <person name="Nowell W R."/>
        </authorList>
    </citation>
    <scope>NUCLEOTIDE SEQUENCE</scope>
</reference>
<dbReference type="AlphaFoldDB" id="A0A814EHA9"/>
<evidence type="ECO:0000259" key="1">
    <source>
        <dbReference type="Pfam" id="PF16242"/>
    </source>
</evidence>
<dbReference type="Pfam" id="PF16242">
    <property type="entry name" value="Pyrid_ox_like"/>
    <property type="match status" value="1"/>
</dbReference>